<dbReference type="InterPro" id="IPR029063">
    <property type="entry name" value="SAM-dependent_MTases_sf"/>
</dbReference>
<evidence type="ECO:0000256" key="1">
    <source>
        <dbReference type="ARBA" id="ARBA00022603"/>
    </source>
</evidence>
<dbReference type="RefSeq" id="XP_014672209.1">
    <property type="nucleotide sequence ID" value="XM_014816723.1"/>
</dbReference>
<evidence type="ECO:0000256" key="2">
    <source>
        <dbReference type="ARBA" id="ARBA00022679"/>
    </source>
</evidence>
<dbReference type="SUPFAM" id="SSF53335">
    <property type="entry name" value="S-adenosyl-L-methionine-dependent methyltransferases"/>
    <property type="match status" value="1"/>
</dbReference>
<keyword evidence="3" id="KW-0949">S-adenosyl-L-methionine</keyword>
<sequence>MAEDVGKKLDNAPRPPQHLNLFAFKAEPSSHHHGDERAALEVFIPECVDAAHGAHTWPSAPVLAQYVWQRRREMPNKSVLELGAGTALAGVVAAKCGAHVAFSDDAHAPACLDSSRRSCEVNGVTDAEFIAITWGRFTRDLVALQRLDFIMASDCFYDARDYEDIVVTVSFLLDKNPGAKFWCAYQERGADESIEELLQRWEMKGTEIPLASFHADSTSVAASHLPGRHTIRMLEITKMSPYTFVAGCVC</sequence>
<dbReference type="RefSeq" id="XP_014672212.1">
    <property type="nucleotide sequence ID" value="XM_014816726.1"/>
</dbReference>
<dbReference type="PANTHER" id="PTHR14614">
    <property type="entry name" value="HEPATOCELLULAR CARCINOMA-ASSOCIATED ANTIGEN"/>
    <property type="match status" value="1"/>
</dbReference>
<dbReference type="InterPro" id="IPR019410">
    <property type="entry name" value="Methyltransf_16"/>
</dbReference>
<reference evidence="6 7" key="1">
    <citation type="submission" date="2025-05" db="UniProtKB">
        <authorList>
            <consortium name="RefSeq"/>
        </authorList>
    </citation>
    <scope>IDENTIFICATION</scope>
</reference>
<dbReference type="Pfam" id="PF10294">
    <property type="entry name" value="Methyltransf_16"/>
    <property type="match status" value="1"/>
</dbReference>
<accession>A0ABM1EJ38</accession>
<gene>
    <name evidence="6 7 8" type="primary">LOC106812756</name>
</gene>
<evidence type="ECO:0000313" key="8">
    <source>
        <dbReference type="RefSeq" id="XP_014672212.1"/>
    </source>
</evidence>
<name>A0ABM1EJ38_PRICU</name>
<dbReference type="PANTHER" id="PTHR14614:SF164">
    <property type="entry name" value="HISTONE-ARGININE METHYLTRANSFERASE METTL23"/>
    <property type="match status" value="1"/>
</dbReference>
<comment type="similarity">
    <text evidence="4">Belongs to the methyltransferase superfamily. METTL23 family.</text>
</comment>
<keyword evidence="5" id="KW-1185">Reference proteome</keyword>
<keyword evidence="1" id="KW-0489">Methyltransferase</keyword>
<evidence type="ECO:0000256" key="4">
    <source>
        <dbReference type="ARBA" id="ARBA00043988"/>
    </source>
</evidence>
<protein>
    <submittedName>
        <fullName evidence="6 7">Methyltransferase-like protein 23</fullName>
    </submittedName>
</protein>
<dbReference type="Gene3D" id="3.40.50.150">
    <property type="entry name" value="Vaccinia Virus protein VP39"/>
    <property type="match status" value="1"/>
</dbReference>
<dbReference type="GeneID" id="106812756"/>
<evidence type="ECO:0000256" key="3">
    <source>
        <dbReference type="ARBA" id="ARBA00022691"/>
    </source>
</evidence>
<evidence type="ECO:0000313" key="7">
    <source>
        <dbReference type="RefSeq" id="XP_014672211.1"/>
    </source>
</evidence>
<dbReference type="RefSeq" id="XP_014672211.1">
    <property type="nucleotide sequence ID" value="XM_014816725.1"/>
</dbReference>
<evidence type="ECO:0000313" key="5">
    <source>
        <dbReference type="Proteomes" id="UP000695022"/>
    </source>
</evidence>
<proteinExistence type="inferred from homology"/>
<evidence type="ECO:0000313" key="6">
    <source>
        <dbReference type="RefSeq" id="XP_014672209.1"/>
    </source>
</evidence>
<dbReference type="Proteomes" id="UP000695022">
    <property type="component" value="Unplaced"/>
</dbReference>
<keyword evidence="2" id="KW-0808">Transferase</keyword>
<organism evidence="5 6">
    <name type="scientific">Priapulus caudatus</name>
    <name type="common">Priapulid worm</name>
    <dbReference type="NCBI Taxonomy" id="37621"/>
    <lineage>
        <taxon>Eukaryota</taxon>
        <taxon>Metazoa</taxon>
        <taxon>Ecdysozoa</taxon>
        <taxon>Scalidophora</taxon>
        <taxon>Priapulida</taxon>
        <taxon>Priapulimorpha</taxon>
        <taxon>Priapulimorphida</taxon>
        <taxon>Priapulidae</taxon>
        <taxon>Priapulus</taxon>
    </lineage>
</organism>